<organism evidence="3 4">
    <name type="scientific">Testicularia cyperi</name>
    <dbReference type="NCBI Taxonomy" id="1882483"/>
    <lineage>
        <taxon>Eukaryota</taxon>
        <taxon>Fungi</taxon>
        <taxon>Dikarya</taxon>
        <taxon>Basidiomycota</taxon>
        <taxon>Ustilaginomycotina</taxon>
        <taxon>Ustilaginomycetes</taxon>
        <taxon>Ustilaginales</taxon>
        <taxon>Anthracoideaceae</taxon>
        <taxon>Testicularia</taxon>
    </lineage>
</organism>
<protein>
    <recommendedName>
        <fullName evidence="5">Protein EFR3</fullName>
    </recommendedName>
</protein>
<evidence type="ECO:0000256" key="1">
    <source>
        <dbReference type="ARBA" id="ARBA00010216"/>
    </source>
</evidence>
<dbReference type="AlphaFoldDB" id="A0A317XV19"/>
<dbReference type="OrthoDB" id="274691at2759"/>
<dbReference type="GO" id="GO:0072659">
    <property type="term" value="P:protein localization to plasma membrane"/>
    <property type="evidence" value="ECO:0007669"/>
    <property type="project" value="InterPro"/>
</dbReference>
<feature type="compositionally biased region" description="Basic and acidic residues" evidence="2">
    <location>
        <begin position="1003"/>
        <end position="1015"/>
    </location>
</feature>
<feature type="region of interest" description="Disordered" evidence="2">
    <location>
        <begin position="545"/>
        <end position="568"/>
    </location>
</feature>
<evidence type="ECO:0000256" key="2">
    <source>
        <dbReference type="SAM" id="MobiDB-lite"/>
    </source>
</evidence>
<dbReference type="InterPro" id="IPR039786">
    <property type="entry name" value="EFR3"/>
</dbReference>
<sequence length="1077" mass="111922">MCIPKSNHKKLVDDCYPAPKALATSGPEYRPNSNELGRLTYYCENKPAKLTKVGRVLETRAQTDARSAQGSGPAADKGKAGLMITLGVTKNLLTECKSHYNYFIKPAQAIIASALEAALPTPARPRDLELSARAASCFYALASFIDPATTAVDADFSKLLKSFAAMSVERPAGADATLGEDTEQRNRTRLIGLGALAGAVGSDAIYAASSTTLIPTIVPGLAENIKDNRVTLDWLQSEARKASEGEPSYAEFNIAKKPLAIRRTRSITAHVAGEKGPSAEDVVSAAIGTLRGLLRHGDAIQVQAVVQNVIAWLDGKAAIAIPAPSDGRQLRSQWENTDWCCWLAQALCSWTALQYRFVVLNTLVEHLVENCEGQATTKHLSLIEMSRSILTGQLSLIGLSTSDTLSNLAALAVRRVYKDTRDSLLPPLVDCISGLGTHVYYADQINDIAEEIAGRIAALQMPDAAANADSASINAGRVGSTTRGTGQGQAQALNVHIHRQRMANAGPEQRDEAIRVLLFCLMGVLHATHKSSGEIHKAVDVNGSGAGASGATSDEEKKGKAAAGSEGKLGLARAGTRNRVSLSSLLSTANLIASSNHAVRLAYAQTLITLFRDELDREQLAQDTAVFGAATVEDKVNDAISFVHALAAAVHVMCLSKNLTVPAAMLSNLRDSPLETLPQLERINADPGRPGSLNSDGVAAGSGASAESMAALPVDYVAVSQALEQLIGALPCTSALALTPMLAALDKDAGSRLVVDGAASASGGLENQRRIGSRMVVARVLERLGGVFDVPTITKSAQGIIGQIPPFGVEPGPSPVQGLTLPPEIVPFSAVDGINSAGQSSNSSSPMLNASSIVDGLASSKKLQTATKLDANTLKRFLERDWNVNIAVDEAFAGSSPFSNASLPTSSHPSRRPSYVPVNGGGGNSMINGMPNASVEAVSVAGRKSMQVHTTGVNDLREALAASSPTSASGGGGAGSRYLNGLSQDAGSARSPTSAGGLSSADVAERRASRRESRRAGGPGGLSTLGINGSGNTSAVAILDTLKVGVAEDAPQLGPDSTLKLLQGQQAAPAVQPPYAS</sequence>
<evidence type="ECO:0000313" key="4">
    <source>
        <dbReference type="Proteomes" id="UP000246740"/>
    </source>
</evidence>
<feature type="compositionally biased region" description="Polar residues" evidence="2">
    <location>
        <begin position="897"/>
        <end position="908"/>
    </location>
</feature>
<keyword evidence="4" id="KW-1185">Reference proteome</keyword>
<feature type="region of interest" description="Disordered" evidence="2">
    <location>
        <begin position="897"/>
        <end position="916"/>
    </location>
</feature>
<evidence type="ECO:0000313" key="3">
    <source>
        <dbReference type="EMBL" id="PWZ01912.1"/>
    </source>
</evidence>
<reference evidence="3 4" key="1">
    <citation type="journal article" date="2018" name="Mol. Biol. Evol.">
        <title>Broad Genomic Sampling Reveals a Smut Pathogenic Ancestry of the Fungal Clade Ustilaginomycotina.</title>
        <authorList>
            <person name="Kijpornyongpan T."/>
            <person name="Mondo S.J."/>
            <person name="Barry K."/>
            <person name="Sandor L."/>
            <person name="Lee J."/>
            <person name="Lipzen A."/>
            <person name="Pangilinan J."/>
            <person name="LaButti K."/>
            <person name="Hainaut M."/>
            <person name="Henrissat B."/>
            <person name="Grigoriev I.V."/>
            <person name="Spatafora J.W."/>
            <person name="Aime M.C."/>
        </authorList>
    </citation>
    <scope>NUCLEOTIDE SEQUENCE [LARGE SCALE GENOMIC DNA]</scope>
    <source>
        <strain evidence="3 4">MCA 3645</strain>
    </source>
</reference>
<dbReference type="InParanoid" id="A0A317XV19"/>
<evidence type="ECO:0008006" key="5">
    <source>
        <dbReference type="Google" id="ProtNLM"/>
    </source>
</evidence>
<dbReference type="PANTHER" id="PTHR47766:SF1">
    <property type="entry name" value="PROTEIN EFR3"/>
    <property type="match status" value="1"/>
</dbReference>
<dbReference type="PANTHER" id="PTHR47766">
    <property type="entry name" value="PROTEIN EFR3"/>
    <property type="match status" value="1"/>
</dbReference>
<feature type="compositionally biased region" description="Polar residues" evidence="2">
    <location>
        <begin position="981"/>
        <end position="997"/>
    </location>
</feature>
<gene>
    <name evidence="3" type="ORF">BCV70DRAFT_198197</name>
</gene>
<name>A0A317XV19_9BASI</name>
<feature type="region of interest" description="Disordered" evidence="2">
    <location>
        <begin position="961"/>
        <end position="1027"/>
    </location>
</feature>
<dbReference type="Pfam" id="PF21072">
    <property type="entry name" value="EFR3"/>
    <property type="match status" value="2"/>
</dbReference>
<dbReference type="EMBL" id="KZ819189">
    <property type="protein sequence ID" value="PWZ01912.1"/>
    <property type="molecule type" value="Genomic_DNA"/>
</dbReference>
<dbReference type="Proteomes" id="UP000246740">
    <property type="component" value="Unassembled WGS sequence"/>
</dbReference>
<proteinExistence type="inferred from homology"/>
<dbReference type="STRING" id="1882483.A0A317XV19"/>
<comment type="similarity">
    <text evidence="1">Belongs to the EFR3 family.</text>
</comment>
<dbReference type="InterPro" id="IPR049150">
    <property type="entry name" value="EFR3_HEAT-like_rpt"/>
</dbReference>
<accession>A0A317XV19</accession>